<protein>
    <recommendedName>
        <fullName evidence="1">KTSC domain-containing protein</fullName>
    </recommendedName>
</protein>
<dbReference type="AlphaFoldDB" id="A0A0A5FQV7"/>
<accession>A0A0A5FQV7</accession>
<evidence type="ECO:0000313" key="2">
    <source>
        <dbReference type="EMBL" id="KGX83161.1"/>
    </source>
</evidence>
<reference evidence="2 3" key="1">
    <citation type="submission" date="2013-08" db="EMBL/GenBank/DDBJ databases">
        <authorList>
            <person name="Huang J."/>
            <person name="Wang G."/>
        </authorList>
    </citation>
    <scope>NUCLEOTIDE SEQUENCE [LARGE SCALE GENOMIC DNA]</scope>
    <source>
        <strain evidence="2 3">BH030004</strain>
    </source>
</reference>
<gene>
    <name evidence="2" type="ORF">N783_05930</name>
</gene>
<dbReference type="InterPro" id="IPR025309">
    <property type="entry name" value="KTSC_dom"/>
</dbReference>
<proteinExistence type="predicted"/>
<comment type="caution">
    <text evidence="2">The sequence shown here is derived from an EMBL/GenBank/DDBJ whole genome shotgun (WGS) entry which is preliminary data.</text>
</comment>
<sequence>MVQTTQFDQRKWNLKTFDKIGYDHDEKRLYIFYLNGSIVEFSNIEEGMVFQFIVSINKESFVKDTFYRYFLNRVIYKEASLSC</sequence>
<dbReference type="Pfam" id="PF13619">
    <property type="entry name" value="KTSC"/>
    <property type="match status" value="1"/>
</dbReference>
<keyword evidence="3" id="KW-1185">Reference proteome</keyword>
<dbReference type="eggNOG" id="ENOG503074V">
    <property type="taxonomic scope" value="Bacteria"/>
</dbReference>
<feature type="domain" description="KTSC" evidence="1">
    <location>
        <begin position="17"/>
        <end position="68"/>
    </location>
</feature>
<dbReference type="EMBL" id="AVPF01000142">
    <property type="protein sequence ID" value="KGX83161.1"/>
    <property type="molecule type" value="Genomic_DNA"/>
</dbReference>
<dbReference type="STRING" id="1385511.GCA_000425225_03256"/>
<evidence type="ECO:0000313" key="3">
    <source>
        <dbReference type="Proteomes" id="UP000030403"/>
    </source>
</evidence>
<name>A0A0A5FQV7_9BACI</name>
<organism evidence="2 3">
    <name type="scientific">Pontibacillus marinus BH030004 = DSM 16465</name>
    <dbReference type="NCBI Taxonomy" id="1385511"/>
    <lineage>
        <taxon>Bacteria</taxon>
        <taxon>Bacillati</taxon>
        <taxon>Bacillota</taxon>
        <taxon>Bacilli</taxon>
        <taxon>Bacillales</taxon>
        <taxon>Bacillaceae</taxon>
        <taxon>Pontibacillus</taxon>
    </lineage>
</organism>
<evidence type="ECO:0000259" key="1">
    <source>
        <dbReference type="Pfam" id="PF13619"/>
    </source>
</evidence>
<dbReference type="Proteomes" id="UP000030403">
    <property type="component" value="Unassembled WGS sequence"/>
</dbReference>